<comment type="pathway">
    <text evidence="1 9">Glycan biosynthesis; sucrose metabolism.</text>
</comment>
<dbReference type="Pfam" id="PF08244">
    <property type="entry name" value="Glyco_hydro_32C"/>
    <property type="match status" value="1"/>
</dbReference>
<dbReference type="NCBIfam" id="TIGR01322">
    <property type="entry name" value="scrB_fam"/>
    <property type="match status" value="1"/>
</dbReference>
<evidence type="ECO:0000259" key="11">
    <source>
        <dbReference type="Pfam" id="PF08244"/>
    </source>
</evidence>
<dbReference type="EMBL" id="VUNR01000004">
    <property type="protein sequence ID" value="MSU07948.1"/>
    <property type="molecule type" value="Genomic_DNA"/>
</dbReference>
<dbReference type="GO" id="GO:0005737">
    <property type="term" value="C:cytoplasm"/>
    <property type="evidence" value="ECO:0007669"/>
    <property type="project" value="UniProtKB-SubCell"/>
</dbReference>
<dbReference type="InterPro" id="IPR051214">
    <property type="entry name" value="GH32_Enzymes"/>
</dbReference>
<evidence type="ECO:0000256" key="7">
    <source>
        <dbReference type="ARBA" id="ARBA00033367"/>
    </source>
</evidence>
<proteinExistence type="inferred from homology"/>
<evidence type="ECO:0000256" key="6">
    <source>
        <dbReference type="ARBA" id="ARBA00023295"/>
    </source>
</evidence>
<evidence type="ECO:0000313" key="12">
    <source>
        <dbReference type="EMBL" id="MSU07948.1"/>
    </source>
</evidence>
<dbReference type="GeneID" id="96777862"/>
<reference evidence="12 13" key="1">
    <citation type="submission" date="2019-08" db="EMBL/GenBank/DDBJ databases">
        <title>In-depth cultivation of the pig gut microbiome towards novel bacterial diversity and tailored functional studies.</title>
        <authorList>
            <person name="Wylensek D."/>
            <person name="Hitch T.C.A."/>
            <person name="Clavel T."/>
        </authorList>
    </citation>
    <scope>NUCLEOTIDE SEQUENCE [LARGE SCALE GENOMIC DNA]</scope>
    <source>
        <strain evidence="12 13">WCA-693-APC-5D-A</strain>
    </source>
</reference>
<dbReference type="InterPro" id="IPR013148">
    <property type="entry name" value="Glyco_hydro_32_N"/>
</dbReference>
<dbReference type="Pfam" id="PF00251">
    <property type="entry name" value="Glyco_hydro_32N"/>
    <property type="match status" value="1"/>
</dbReference>
<name>A0A6I2U976_9FIRM</name>
<comment type="similarity">
    <text evidence="2 8">Belongs to the glycosyl hydrolase 32 family.</text>
</comment>
<sequence length="483" mass="54754">MRCIDKNQIEEKLQQGYPLSGRWHNGFHLEMPFGLINDPNGLVFANGQYHIFFQWNPLGCEHKNKCWAYTKTEDFVHYSRPRLAMQPTDAHDKDGCYSGCGFEEEGCVRVLYTCNAKDEAGVRTPAQRLGTLLADGTVRKDEIIVPGEAAGYTAHFRDPYVFVRDGRRYFVLGAQNEALQGRAVVYGEMAADNGGNWEFMGEIKTMYPDFGYMWECPNLLQFADGDVLMFCPQGLTAEAYAYQNRYQSGYVSGRLNLDSMVMEHGAFCELDRGFDFYAPQVLEADGRHIMLGWMGMPEEEAFYPSAEDGWLYSLTVPRELTLQDGVIYQQPVAELLALRKQKSEQQVMAISAYEYQSLLPELCEAKLTIQMGAAEHVKLMLVYGEERLMFCYDRLRQVMTIDRNGMKLGARGVRSFMLSAGNVLNFQLLVDKSAVEVFFQDGREAASMLIFPETETAPQLIVQGDSSLSKIEGSIWELSSYKL</sequence>
<keyword evidence="6 8" id="KW-0326">Glycosidase</keyword>
<dbReference type="PANTHER" id="PTHR43101:SF1">
    <property type="entry name" value="BETA-FRUCTOSIDASE"/>
    <property type="match status" value="1"/>
</dbReference>
<comment type="caution">
    <text evidence="12">The sequence shown here is derived from an EMBL/GenBank/DDBJ whole genome shotgun (WGS) entry which is preliminary data.</text>
</comment>
<evidence type="ECO:0000256" key="4">
    <source>
        <dbReference type="ARBA" id="ARBA00019623"/>
    </source>
</evidence>
<feature type="domain" description="Glycosyl hydrolase family 32 N-terminal" evidence="10">
    <location>
        <begin position="28"/>
        <end position="331"/>
    </location>
</feature>
<evidence type="ECO:0000313" key="13">
    <source>
        <dbReference type="Proteomes" id="UP000433181"/>
    </source>
</evidence>
<keyword evidence="13" id="KW-1185">Reference proteome</keyword>
<gene>
    <name evidence="12" type="ORF">FYJ84_02945</name>
</gene>
<organism evidence="12 13">
    <name type="scientific">Anaerovibrio slackiae</name>
    <dbReference type="NCBI Taxonomy" id="2652309"/>
    <lineage>
        <taxon>Bacteria</taxon>
        <taxon>Bacillati</taxon>
        <taxon>Bacillota</taxon>
        <taxon>Negativicutes</taxon>
        <taxon>Selenomonadales</taxon>
        <taxon>Selenomonadaceae</taxon>
        <taxon>Anaerovibrio</taxon>
    </lineage>
</organism>
<dbReference type="Gene3D" id="2.60.120.560">
    <property type="entry name" value="Exo-inulinase, domain 1"/>
    <property type="match status" value="1"/>
</dbReference>
<dbReference type="PANTHER" id="PTHR43101">
    <property type="entry name" value="BETA-FRUCTOSIDASE"/>
    <property type="match status" value="1"/>
</dbReference>
<dbReference type="EC" id="3.2.1.26" evidence="3 8"/>
<comment type="subcellular location">
    <subcellularLocation>
        <location evidence="9">Cytoplasm</location>
    </subcellularLocation>
</comment>
<dbReference type="InterPro" id="IPR013320">
    <property type="entry name" value="ConA-like_dom_sf"/>
</dbReference>
<dbReference type="GO" id="GO:0005985">
    <property type="term" value="P:sucrose metabolic process"/>
    <property type="evidence" value="ECO:0007669"/>
    <property type="project" value="UniProtKB-UniPathway"/>
</dbReference>
<evidence type="ECO:0000256" key="3">
    <source>
        <dbReference type="ARBA" id="ARBA00012758"/>
    </source>
</evidence>
<evidence type="ECO:0000259" key="10">
    <source>
        <dbReference type="Pfam" id="PF00251"/>
    </source>
</evidence>
<dbReference type="GO" id="GO:0004564">
    <property type="term" value="F:beta-fructofuranosidase activity"/>
    <property type="evidence" value="ECO:0007669"/>
    <property type="project" value="UniProtKB-EC"/>
</dbReference>
<dbReference type="SMART" id="SM00640">
    <property type="entry name" value="Glyco_32"/>
    <property type="match status" value="1"/>
</dbReference>
<evidence type="ECO:0000256" key="8">
    <source>
        <dbReference type="RuleBase" id="RU362110"/>
    </source>
</evidence>
<evidence type="ECO:0000256" key="2">
    <source>
        <dbReference type="ARBA" id="ARBA00009902"/>
    </source>
</evidence>
<dbReference type="SUPFAM" id="SSF75005">
    <property type="entry name" value="Arabinanase/levansucrase/invertase"/>
    <property type="match status" value="1"/>
</dbReference>
<dbReference type="CDD" id="cd18623">
    <property type="entry name" value="GH32_ScrB-like"/>
    <property type="match status" value="1"/>
</dbReference>
<accession>A0A6I2U976</accession>
<dbReference type="Gene3D" id="2.115.10.20">
    <property type="entry name" value="Glycosyl hydrolase domain, family 43"/>
    <property type="match status" value="1"/>
</dbReference>
<dbReference type="InterPro" id="IPR023296">
    <property type="entry name" value="Glyco_hydro_beta-prop_sf"/>
</dbReference>
<comment type="catalytic activity">
    <reaction evidence="8">
        <text>Hydrolysis of terminal non-reducing beta-D-fructofuranoside residues in beta-D-fructofuranosides.</text>
        <dbReference type="EC" id="3.2.1.26"/>
    </reaction>
</comment>
<dbReference type="SUPFAM" id="SSF49899">
    <property type="entry name" value="Concanavalin A-like lectins/glucanases"/>
    <property type="match status" value="1"/>
</dbReference>
<feature type="domain" description="Glycosyl hydrolase family 32 C-terminal" evidence="11">
    <location>
        <begin position="336"/>
        <end position="463"/>
    </location>
</feature>
<evidence type="ECO:0000256" key="1">
    <source>
        <dbReference type="ARBA" id="ARBA00004914"/>
    </source>
</evidence>
<keyword evidence="9" id="KW-0963">Cytoplasm</keyword>
<dbReference type="InterPro" id="IPR001362">
    <property type="entry name" value="Glyco_hydro_32"/>
</dbReference>
<evidence type="ECO:0000256" key="9">
    <source>
        <dbReference type="RuleBase" id="RU365015"/>
    </source>
</evidence>
<dbReference type="UniPathway" id="UPA00238"/>
<dbReference type="RefSeq" id="WP_154406011.1">
    <property type="nucleotide sequence ID" value="NZ_VUNR01000004.1"/>
</dbReference>
<comment type="function">
    <text evidence="9">Enables the bacterium to metabolize sucrose as a sole carbon source.</text>
</comment>
<evidence type="ECO:0000256" key="5">
    <source>
        <dbReference type="ARBA" id="ARBA00022801"/>
    </source>
</evidence>
<dbReference type="Proteomes" id="UP000433181">
    <property type="component" value="Unassembled WGS sequence"/>
</dbReference>
<keyword evidence="5 8" id="KW-0378">Hydrolase</keyword>
<keyword evidence="9" id="KW-0119">Carbohydrate metabolism</keyword>
<protein>
    <recommendedName>
        <fullName evidence="4 8">Sucrose-6-phosphate hydrolase</fullName>
        <ecNumber evidence="3 8">3.2.1.26</ecNumber>
    </recommendedName>
    <alternativeName>
        <fullName evidence="7 9">Invertase</fullName>
    </alternativeName>
</protein>
<dbReference type="InterPro" id="IPR013189">
    <property type="entry name" value="Glyco_hydro_32_C"/>
</dbReference>
<dbReference type="AlphaFoldDB" id="A0A6I2U976"/>
<dbReference type="InterPro" id="IPR006232">
    <property type="entry name" value="Suc6P_hydrolase"/>
</dbReference>